<reference evidence="2" key="1">
    <citation type="submission" date="2022-08" db="EMBL/GenBank/DDBJ databases">
        <title>Novel sulphate-reducing endosymbionts in the free-living metamonad Anaeramoeba.</title>
        <authorList>
            <person name="Jerlstrom-Hultqvist J."/>
            <person name="Cepicka I."/>
            <person name="Gallot-Lavallee L."/>
            <person name="Salas-Leiva D."/>
            <person name="Curtis B.A."/>
            <person name="Zahonova K."/>
            <person name="Pipaliya S."/>
            <person name="Dacks J."/>
            <person name="Roger A.J."/>
        </authorList>
    </citation>
    <scope>NUCLEOTIDE SEQUENCE</scope>
    <source>
        <strain evidence="2">Busselton2</strain>
    </source>
</reference>
<dbReference type="AlphaFoldDB" id="A0AAV7ZL10"/>
<accession>A0AAV7ZL10</accession>
<feature type="region of interest" description="Disordered" evidence="1">
    <location>
        <begin position="384"/>
        <end position="443"/>
    </location>
</feature>
<sequence>MGNHTFAHVSKKRDFRRHQSRLNNSRELICLVDTECKFRFFNSQLIRFLRSGPNRHKKPNRLNDLKPNTQTHFENFHNEECSKKQISAWSTTKTKMLCLYWQIYDSKNEIQWLYLSVTVVSVPKEIMFQIVCQLTERPTALIRSSGSSSVSQSKKENVSSNSLSNIATATSVSVSNSFSNSFSNSVLNTTSNSVLYTTSNLRTSSYTNTYSNTKKTLSRSKIHDKKLKSKFPNLSTLSQTSSQNSLNSSNSSFSLSRNSQNKLKFQGNSTQQLDNLEYEFEIEEKWDHEVSKLKKLLRKSQMTEIERKGILSINHLQAIFNDSKKKNNHFIQSLINKNRKLKIQCSRKYESLEEHLQRRLSGYKILKNQYQRLLEENKQLKEKLSSNEQNTKIIKKDQKEKEKIYKREKREKKLKREKKGKKKRALKIERSHSSTNSHQKFEN</sequence>
<feature type="compositionally biased region" description="Basic and acidic residues" evidence="1">
    <location>
        <begin position="394"/>
        <end position="405"/>
    </location>
</feature>
<feature type="region of interest" description="Disordered" evidence="1">
    <location>
        <begin position="233"/>
        <end position="253"/>
    </location>
</feature>
<feature type="compositionally biased region" description="Basic residues" evidence="1">
    <location>
        <begin position="406"/>
        <end position="425"/>
    </location>
</feature>
<evidence type="ECO:0000313" key="2">
    <source>
        <dbReference type="EMBL" id="KAJ3441506.1"/>
    </source>
</evidence>
<organism evidence="2 3">
    <name type="scientific">Anaeramoeba flamelloides</name>
    <dbReference type="NCBI Taxonomy" id="1746091"/>
    <lineage>
        <taxon>Eukaryota</taxon>
        <taxon>Metamonada</taxon>
        <taxon>Anaeramoebidae</taxon>
        <taxon>Anaeramoeba</taxon>
    </lineage>
</organism>
<evidence type="ECO:0000256" key="1">
    <source>
        <dbReference type="SAM" id="MobiDB-lite"/>
    </source>
</evidence>
<comment type="caution">
    <text evidence="2">The sequence shown here is derived from an EMBL/GenBank/DDBJ whole genome shotgun (WGS) entry which is preliminary data.</text>
</comment>
<name>A0AAV7ZL10_9EUKA</name>
<dbReference type="EMBL" id="JANTQA010000029">
    <property type="protein sequence ID" value="KAJ3441506.1"/>
    <property type="molecule type" value="Genomic_DNA"/>
</dbReference>
<feature type="compositionally biased region" description="Polar residues" evidence="1">
    <location>
        <begin position="433"/>
        <end position="443"/>
    </location>
</feature>
<gene>
    <name evidence="2" type="ORF">M0812_13518</name>
</gene>
<evidence type="ECO:0000313" key="3">
    <source>
        <dbReference type="Proteomes" id="UP001146793"/>
    </source>
</evidence>
<proteinExistence type="predicted"/>
<dbReference type="Proteomes" id="UP001146793">
    <property type="component" value="Unassembled WGS sequence"/>
</dbReference>
<protein>
    <submittedName>
        <fullName evidence="2">Secreted beta-glucosidase adg3-related</fullName>
    </submittedName>
</protein>